<dbReference type="GO" id="GO:0016281">
    <property type="term" value="C:eukaryotic translation initiation factor 4F complex"/>
    <property type="evidence" value="ECO:0007669"/>
    <property type="project" value="TreeGrafter"/>
</dbReference>
<feature type="compositionally biased region" description="Polar residues" evidence="7">
    <location>
        <begin position="94"/>
        <end position="120"/>
    </location>
</feature>
<feature type="domain" description="MI" evidence="8">
    <location>
        <begin position="1692"/>
        <end position="1816"/>
    </location>
</feature>
<feature type="compositionally biased region" description="Basic and acidic residues" evidence="7">
    <location>
        <begin position="651"/>
        <end position="669"/>
    </location>
</feature>
<feature type="compositionally biased region" description="Low complexity" evidence="7">
    <location>
        <begin position="594"/>
        <end position="607"/>
    </location>
</feature>
<evidence type="ECO:0000256" key="5">
    <source>
        <dbReference type="ARBA" id="ARBA00067320"/>
    </source>
</evidence>
<feature type="compositionally biased region" description="Polar residues" evidence="7">
    <location>
        <begin position="509"/>
        <end position="519"/>
    </location>
</feature>
<reference evidence="10" key="2">
    <citation type="submission" date="2025-08" db="UniProtKB">
        <authorList>
            <consortium name="RefSeq"/>
        </authorList>
    </citation>
    <scope>IDENTIFICATION</scope>
    <source>
        <tissue evidence="10">Leaf</tissue>
    </source>
</reference>
<dbReference type="PANTHER" id="PTHR23253:SF9">
    <property type="entry name" value="EUKARYOTIC TRANSLATION INITIATION FACTOR 4 GAMMA 2"/>
    <property type="match status" value="1"/>
</dbReference>
<feature type="region of interest" description="Disordered" evidence="7">
    <location>
        <begin position="1004"/>
        <end position="1047"/>
    </location>
</feature>
<evidence type="ECO:0000256" key="7">
    <source>
        <dbReference type="SAM" id="MobiDB-lite"/>
    </source>
</evidence>
<feature type="compositionally biased region" description="Polar residues" evidence="7">
    <location>
        <begin position="731"/>
        <end position="745"/>
    </location>
</feature>
<organism evidence="9 10">
    <name type="scientific">Punica granatum</name>
    <name type="common">Pomegranate</name>
    <dbReference type="NCBI Taxonomy" id="22663"/>
    <lineage>
        <taxon>Eukaryota</taxon>
        <taxon>Viridiplantae</taxon>
        <taxon>Streptophyta</taxon>
        <taxon>Embryophyta</taxon>
        <taxon>Tracheophyta</taxon>
        <taxon>Spermatophyta</taxon>
        <taxon>Magnoliopsida</taxon>
        <taxon>eudicotyledons</taxon>
        <taxon>Gunneridae</taxon>
        <taxon>Pentapetalae</taxon>
        <taxon>rosids</taxon>
        <taxon>malvids</taxon>
        <taxon>Myrtales</taxon>
        <taxon>Lythraceae</taxon>
        <taxon>Punica</taxon>
    </lineage>
</organism>
<dbReference type="GO" id="GO:0003743">
    <property type="term" value="F:translation initiation factor activity"/>
    <property type="evidence" value="ECO:0007669"/>
    <property type="project" value="UniProtKB-KW"/>
</dbReference>
<feature type="compositionally biased region" description="Polar residues" evidence="7">
    <location>
        <begin position="1612"/>
        <end position="1623"/>
    </location>
</feature>
<feature type="compositionally biased region" description="Basic and acidic residues" evidence="7">
    <location>
        <begin position="1541"/>
        <end position="1552"/>
    </location>
</feature>
<feature type="compositionally biased region" description="Polar residues" evidence="7">
    <location>
        <begin position="139"/>
        <end position="152"/>
    </location>
</feature>
<feature type="compositionally biased region" description="Polar residues" evidence="7">
    <location>
        <begin position="229"/>
        <end position="261"/>
    </location>
</feature>
<evidence type="ECO:0000256" key="6">
    <source>
        <dbReference type="ARBA" id="ARBA00075135"/>
    </source>
</evidence>
<dbReference type="SMART" id="SM00544">
    <property type="entry name" value="MA3"/>
    <property type="match status" value="1"/>
</dbReference>
<proteinExistence type="inferred from homology"/>
<dbReference type="FunFam" id="1.25.40.180:FF:000034">
    <property type="entry name" value="Eukaryotic translation initiation factor 4G"/>
    <property type="match status" value="1"/>
</dbReference>
<feature type="compositionally biased region" description="Basic and acidic residues" evidence="7">
    <location>
        <begin position="799"/>
        <end position="810"/>
    </location>
</feature>
<dbReference type="FunFam" id="1.25.40.180:FF:000024">
    <property type="entry name" value="Eukaryotic translation initiation factor 4G"/>
    <property type="match status" value="1"/>
</dbReference>
<evidence type="ECO:0000256" key="2">
    <source>
        <dbReference type="ARBA" id="ARBA00022540"/>
    </source>
</evidence>
<reference evidence="9" key="1">
    <citation type="journal article" date="2020" name="Plant Biotechnol. J.">
        <title>The pomegranate (Punica granatum L.) draft genome dissects genetic divergence between soft- and hard-seeded cultivars.</title>
        <authorList>
            <person name="Luo X."/>
            <person name="Li H."/>
            <person name="Wu Z."/>
            <person name="Yao W."/>
            <person name="Zhao P."/>
            <person name="Cao D."/>
            <person name="Yu H."/>
            <person name="Li K."/>
            <person name="Poudel K."/>
            <person name="Zhao D."/>
            <person name="Zhang F."/>
            <person name="Xia X."/>
            <person name="Chen L."/>
            <person name="Wang Q."/>
            <person name="Jing D."/>
            <person name="Cao S."/>
        </authorList>
    </citation>
    <scope>NUCLEOTIDE SEQUENCE [LARGE SCALE GENOMIC DNA]</scope>
    <source>
        <strain evidence="9">cv. Tunisia</strain>
    </source>
</reference>
<dbReference type="InterPro" id="IPR016024">
    <property type="entry name" value="ARM-type_fold"/>
</dbReference>
<evidence type="ECO:0000256" key="4">
    <source>
        <dbReference type="ARBA" id="ARBA00022917"/>
    </source>
</evidence>
<feature type="compositionally biased region" description="Basic and acidic residues" evidence="7">
    <location>
        <begin position="192"/>
        <end position="205"/>
    </location>
</feature>
<sequence>MSFNQSRSDKNDSSQYRKSGRSASFHHPRGSSGGYGKGGAPAPSPSPSSSSSSAANRSFKKPGNAQGAQPRVSFPPANHHPESSNAPSAPPNSVHNGATAQTQARGSSNAPATGTTSKPAETTPAPPRGIQTLPKAPTSRPTSMSSDTTAPTTPVKAPGDQSKGFAFQFGSISPGFVNGMQVPPRTSSAPPKIDEQKRDQARNDAVKAVPSVPIPPSRQQLPRKDLGSANHSSTADVHSTPKTKTQAQPVNPATQAHKSQVHQVPRMSMPMTYHQPQVPVKFSTPNPQIQSQGIPPASIPLQMQIPMPLPVANAPPQVQQQMFVPGLQPHQLPPQGTLHQSQGLSFSQLSPQLGNLGMGIGQYTQQQGGQFSGPRKTSVKITHPDTHQEVRLDKPSDAFSDGGPSGRSHPNVPPHSQPIVSYPPGHQFNYYPNYNPSTLFFPGSGSLPVSGAQINPVSQAPRFNYAVNQGPQNVSFMNPQANNLLNSARTAVSKQGTVEQSRQEHAQNSRDGTSSTSSVAREAVKQADGSINWNAAGVSSLRNSTAAVKIEPPKVSGPSGESSAKESEVGPGSSPKPGTVREPSFDSLSVMTKSNSAGVSAVSRGSAETSTSSTDCLPHEVSAPAQVPAPAENNAEAGRRENYGRSNSMKDLAKKQSKADDVPQPRVEEQAPIISSLLSHATVPSDIVNDEAGAQEDSRSETTGGTLESRSDSRTGADATSSTESRIDSMENGSGSSASEISNAAITVKAADPGSQRDDGLDGKTTKEEDERSIEHVDGAKGSSGNSGYDSESSLVKSSEVKEREQESISKVETSVESSSEVVNRKSDLDEEVTGKVDSEISTSTTEDGTATESVPCTVVLSAGSLSNDVSSLCAPESGDGSTVNEEVTGSIDISAPEPQEKARTNDDVREKSAGKGGSLQISSSNDKPVPELNRSKSTTAKGKKKKKELLRKADAAGSTLDLYMAYKGPEEKKETMMSSGSAEIALPSTDLKSELADACQAEAVVSEDGDESKAEPDDWEDAADISTPKLESTANGKPVDNQEGDGCTAKKYSRDFLLKFADQYTSLPEAFEVTSDIAEVFTYGVTISRSVGRDHHPSPGRPSNGPRLDRRGSNVRDDDRWTKVPGPFAGHDLRLDVGFSGNAGFRSGQGANYGVLRNPRAQSPIQYPILPGPMQPPVSQGGMQRTGSDADRWQRATSFQQKGLIPSPQTPLQMMHKAEKKYEVGKVTDEEQAKQRQLKAILNKLTPQNFEKLFGKVLAVQIDNAVTLTGLMSQIFDKALMEPTFCEMYADLCFHLSQDLPDFNEGDEKTTFKRLLLNKCQEEFERGEREQEEANKIEEEGEVKQTEEEREEKRIKARRRMLGNIRLIGELFKKKMLTERIMHECVKKLLGQYQTQIPDEEDLEALCKLMSTIGEMIDQPKAKSYMDAYFDKMTVLSKNMTLSSRVRFMLKDAIDLRKNKWQQRRKVEGPKKIEEVHRDAAQERHAQAGRVARSPGISTSGRRGQQMEFAPRGNPLSSPNVRMGSFRGLQSTRGYGAQDARFEERQAHEPRPLSVPLSQRSMGDDAITLGPQGGLGRGLSVRGQSSLLGTSSSDVSSGAIDSRRTPVGLNGFSSIDRTNSYSSREDSMMRSGTDRYTGPALTDQLSVQGGRNVRSPRYGSDRPSTAPLSSRGNGPALTQSAPAEKVRPEEKLRDMSIAAIREYYSAKDEKEVALCIQDLNSPSFYPSMVSLWVADSFERKDLERDLLTKLLINLSKPQDRILSHGQLIEGFESVLTTLEDAVNDAPKATEFLGRIFGKLIAENVVSLSEIGRILYEGGGEQSQLLEAGLAADVLGSTLEVIQSEKGEVALNGIRRSSNLRLEDFRPPGSIRSRKLEKFI</sequence>
<dbReference type="Proteomes" id="UP000515151">
    <property type="component" value="Chromosome 4"/>
</dbReference>
<feature type="compositionally biased region" description="Polar residues" evidence="7">
    <location>
        <begin position="1663"/>
        <end position="1682"/>
    </location>
</feature>
<feature type="region of interest" description="Disordered" evidence="7">
    <location>
        <begin position="491"/>
        <end position="525"/>
    </location>
</feature>
<evidence type="ECO:0000256" key="3">
    <source>
        <dbReference type="ARBA" id="ARBA00022845"/>
    </source>
</evidence>
<feature type="compositionally biased region" description="Basic and acidic residues" evidence="7">
    <location>
        <begin position="899"/>
        <end position="914"/>
    </location>
</feature>
<feature type="compositionally biased region" description="Basic and acidic residues" evidence="7">
    <location>
        <begin position="384"/>
        <end position="396"/>
    </location>
</feature>
<feature type="compositionally biased region" description="Low complexity" evidence="7">
    <location>
        <begin position="783"/>
        <end position="798"/>
    </location>
</feature>
<feature type="compositionally biased region" description="Polar residues" evidence="7">
    <location>
        <begin position="491"/>
        <end position="500"/>
    </location>
</feature>
<name>A0A6P8DK22_PUNGR</name>
<keyword evidence="9" id="KW-1185">Reference proteome</keyword>
<evidence type="ECO:0000256" key="1">
    <source>
        <dbReference type="ARBA" id="ARBA00005775"/>
    </source>
</evidence>
<dbReference type="GeneID" id="116205310"/>
<evidence type="ECO:0000313" key="10">
    <source>
        <dbReference type="RefSeq" id="XP_031393736.1"/>
    </source>
</evidence>
<dbReference type="Pfam" id="PF02854">
    <property type="entry name" value="MIF4G"/>
    <property type="match status" value="1"/>
</dbReference>
<feature type="compositionally biased region" description="Low complexity" evidence="7">
    <location>
        <begin position="1586"/>
        <end position="1601"/>
    </location>
</feature>
<feature type="region of interest" description="Disordered" evidence="7">
    <location>
        <begin position="1327"/>
        <end position="1351"/>
    </location>
</feature>
<comment type="similarity">
    <text evidence="1">Belongs to the eukaryotic initiation factor 4G family.</text>
</comment>
<dbReference type="InterPro" id="IPR003890">
    <property type="entry name" value="MIF4G-like_typ-3"/>
</dbReference>
<dbReference type="PANTHER" id="PTHR23253">
    <property type="entry name" value="EUKARYOTIC TRANSLATION INITIATION FACTOR 4 GAMMA"/>
    <property type="match status" value="1"/>
</dbReference>
<feature type="compositionally biased region" description="Polar residues" evidence="7">
    <location>
        <begin position="840"/>
        <end position="852"/>
    </location>
</feature>
<feature type="compositionally biased region" description="Low complexity" evidence="7">
    <location>
        <begin position="83"/>
        <end position="93"/>
    </location>
</feature>
<dbReference type="PROSITE" id="PS51366">
    <property type="entry name" value="MI"/>
    <property type="match status" value="1"/>
</dbReference>
<feature type="compositionally biased region" description="Basic and acidic residues" evidence="7">
    <location>
        <begin position="1108"/>
        <end position="1123"/>
    </location>
</feature>
<protein>
    <recommendedName>
        <fullName evidence="5">Eukaryotic translation initiation factor 4G</fullName>
    </recommendedName>
    <alternativeName>
        <fullName evidence="6">Protein synthesis initiation factor 4G</fullName>
    </alternativeName>
</protein>
<dbReference type="Pfam" id="PF02847">
    <property type="entry name" value="MA3"/>
    <property type="match status" value="1"/>
</dbReference>
<feature type="region of interest" description="Disordered" evidence="7">
    <location>
        <begin position="1091"/>
        <end position="1126"/>
    </location>
</feature>
<feature type="region of interest" description="Disordered" evidence="7">
    <location>
        <begin position="549"/>
        <end position="852"/>
    </location>
</feature>
<feature type="region of interest" description="Disordered" evidence="7">
    <location>
        <begin position="869"/>
        <end position="953"/>
    </location>
</feature>
<feature type="compositionally biased region" description="Basic residues" evidence="7">
    <location>
        <begin position="18"/>
        <end position="29"/>
    </location>
</feature>
<dbReference type="GO" id="GO:0006417">
    <property type="term" value="P:regulation of translation"/>
    <property type="evidence" value="ECO:0007669"/>
    <property type="project" value="UniProtKB-KW"/>
</dbReference>
<keyword evidence="2" id="KW-0396">Initiation factor</keyword>
<feature type="region of interest" description="Disordered" evidence="7">
    <location>
        <begin position="384"/>
        <end position="419"/>
    </location>
</feature>
<dbReference type="InterPro" id="IPR003891">
    <property type="entry name" value="Initiation_fac_eIF4g_MI"/>
</dbReference>
<keyword evidence="4" id="KW-0648">Protein biosynthesis</keyword>
<keyword evidence="3" id="KW-0810">Translation regulation</keyword>
<dbReference type="RefSeq" id="XP_031393736.1">
    <property type="nucleotide sequence ID" value="XM_031537876.1"/>
</dbReference>
<dbReference type="GO" id="GO:0003729">
    <property type="term" value="F:mRNA binding"/>
    <property type="evidence" value="ECO:0007669"/>
    <property type="project" value="TreeGrafter"/>
</dbReference>
<dbReference type="SUPFAM" id="SSF48371">
    <property type="entry name" value="ARM repeat"/>
    <property type="match status" value="2"/>
</dbReference>
<accession>A0A6P8DK22</accession>
<feature type="region of interest" description="Disordered" evidence="7">
    <location>
        <begin position="1"/>
        <end position="261"/>
    </location>
</feature>
<evidence type="ECO:0000259" key="8">
    <source>
        <dbReference type="PROSITE" id="PS51366"/>
    </source>
</evidence>
<dbReference type="OrthoDB" id="514777at2759"/>
<feature type="compositionally biased region" description="Basic and acidic residues" evidence="7">
    <location>
        <begin position="823"/>
        <end position="839"/>
    </location>
</feature>
<feature type="region of interest" description="Disordered" evidence="7">
    <location>
        <begin position="1479"/>
        <end position="1690"/>
    </location>
</feature>
<feature type="compositionally biased region" description="Basic and acidic residues" evidence="7">
    <location>
        <begin position="755"/>
        <end position="779"/>
    </location>
</feature>
<gene>
    <name evidence="10" type="primary">LOC116205310</name>
</gene>
<dbReference type="SMART" id="SM00543">
    <property type="entry name" value="MIF4G"/>
    <property type="match status" value="1"/>
</dbReference>
<feature type="compositionally biased region" description="Low complexity" evidence="7">
    <location>
        <begin position="811"/>
        <end position="822"/>
    </location>
</feature>
<dbReference type="Gene3D" id="1.25.40.180">
    <property type="match status" value="2"/>
</dbReference>
<evidence type="ECO:0000313" key="9">
    <source>
        <dbReference type="Proteomes" id="UP000515151"/>
    </source>
</evidence>